<accession>A0ABD3UIY1</accession>
<evidence type="ECO:0000313" key="1">
    <source>
        <dbReference type="EMBL" id="KAL3849422.1"/>
    </source>
</evidence>
<proteinExistence type="predicted"/>
<organism evidence="1 2">
    <name type="scientific">Penstemon smallii</name>
    <dbReference type="NCBI Taxonomy" id="265156"/>
    <lineage>
        <taxon>Eukaryota</taxon>
        <taxon>Viridiplantae</taxon>
        <taxon>Streptophyta</taxon>
        <taxon>Embryophyta</taxon>
        <taxon>Tracheophyta</taxon>
        <taxon>Spermatophyta</taxon>
        <taxon>Magnoliopsida</taxon>
        <taxon>eudicotyledons</taxon>
        <taxon>Gunneridae</taxon>
        <taxon>Pentapetalae</taxon>
        <taxon>asterids</taxon>
        <taxon>lamiids</taxon>
        <taxon>Lamiales</taxon>
        <taxon>Plantaginaceae</taxon>
        <taxon>Cheloneae</taxon>
        <taxon>Penstemon</taxon>
    </lineage>
</organism>
<protein>
    <submittedName>
        <fullName evidence="1">Uncharacterized protein</fullName>
    </submittedName>
</protein>
<dbReference type="AlphaFoldDB" id="A0ABD3UIY1"/>
<sequence>MESLRNMDRYFLETKKMKYFFHTDEEMFFTTIIGRDVLATFLKITLPINVYSNLSLIEMSIGQKYKEKNNTYKAILSWNIKGIGSHKLQNLFRLIADKQRPEMIIMSKGYDENLYFEIGGSSKGFWIIWRSVAFSIFPVKTISPVFTLAIM</sequence>
<dbReference type="EMBL" id="JBJXBP010000001">
    <property type="protein sequence ID" value="KAL3849422.1"/>
    <property type="molecule type" value="Genomic_DNA"/>
</dbReference>
<comment type="caution">
    <text evidence="1">The sequence shown here is derived from an EMBL/GenBank/DDBJ whole genome shotgun (WGS) entry which is preliminary data.</text>
</comment>
<keyword evidence="2" id="KW-1185">Reference proteome</keyword>
<reference evidence="1 2" key="1">
    <citation type="submission" date="2024-12" db="EMBL/GenBank/DDBJ databases">
        <title>The unique morphological basis and parallel evolutionary history of personate flowers in Penstemon.</title>
        <authorList>
            <person name="Depatie T.H."/>
            <person name="Wessinger C.A."/>
        </authorList>
    </citation>
    <scope>NUCLEOTIDE SEQUENCE [LARGE SCALE GENOMIC DNA]</scope>
    <source>
        <strain evidence="1">WTNN_2</strain>
        <tissue evidence="1">Leaf</tissue>
    </source>
</reference>
<evidence type="ECO:0000313" key="2">
    <source>
        <dbReference type="Proteomes" id="UP001634393"/>
    </source>
</evidence>
<gene>
    <name evidence="1" type="ORF">ACJIZ3_011304</name>
</gene>
<dbReference type="Proteomes" id="UP001634393">
    <property type="component" value="Unassembled WGS sequence"/>
</dbReference>
<name>A0ABD3UIY1_9LAMI</name>